<dbReference type="Proteomes" id="UP000054270">
    <property type="component" value="Unassembled WGS sequence"/>
</dbReference>
<feature type="transmembrane region" description="Helical" evidence="1">
    <location>
        <begin position="363"/>
        <end position="380"/>
    </location>
</feature>
<evidence type="ECO:0000313" key="2">
    <source>
        <dbReference type="EMBL" id="KJA23478.1"/>
    </source>
</evidence>
<dbReference type="AlphaFoldDB" id="A0A0D2MIJ0"/>
<dbReference type="OrthoDB" id="3044119at2759"/>
<keyword evidence="3" id="KW-1185">Reference proteome</keyword>
<dbReference type="EMBL" id="KN817543">
    <property type="protein sequence ID" value="KJA23478.1"/>
    <property type="molecule type" value="Genomic_DNA"/>
</dbReference>
<keyword evidence="1" id="KW-0812">Transmembrane</keyword>
<accession>A0A0D2MIJ0</accession>
<gene>
    <name evidence="2" type="ORF">HYPSUDRAFT_201481</name>
</gene>
<evidence type="ECO:0000256" key="1">
    <source>
        <dbReference type="SAM" id="Phobius"/>
    </source>
</evidence>
<keyword evidence="1" id="KW-1133">Transmembrane helix</keyword>
<proteinExistence type="predicted"/>
<dbReference type="STRING" id="945553.A0A0D2MIJ0"/>
<organism evidence="2 3">
    <name type="scientific">Hypholoma sublateritium (strain FD-334 SS-4)</name>
    <dbReference type="NCBI Taxonomy" id="945553"/>
    <lineage>
        <taxon>Eukaryota</taxon>
        <taxon>Fungi</taxon>
        <taxon>Dikarya</taxon>
        <taxon>Basidiomycota</taxon>
        <taxon>Agaricomycotina</taxon>
        <taxon>Agaricomycetes</taxon>
        <taxon>Agaricomycetidae</taxon>
        <taxon>Agaricales</taxon>
        <taxon>Agaricineae</taxon>
        <taxon>Strophariaceae</taxon>
        <taxon>Hypholoma</taxon>
    </lineage>
</organism>
<evidence type="ECO:0000313" key="3">
    <source>
        <dbReference type="Proteomes" id="UP000054270"/>
    </source>
</evidence>
<protein>
    <submittedName>
        <fullName evidence="2">Uncharacterized protein</fullName>
    </submittedName>
</protein>
<name>A0A0D2MIJ0_HYPSF</name>
<reference evidence="3" key="1">
    <citation type="submission" date="2014-04" db="EMBL/GenBank/DDBJ databases">
        <title>Evolutionary Origins and Diversification of the Mycorrhizal Mutualists.</title>
        <authorList>
            <consortium name="DOE Joint Genome Institute"/>
            <consortium name="Mycorrhizal Genomics Consortium"/>
            <person name="Kohler A."/>
            <person name="Kuo A."/>
            <person name="Nagy L.G."/>
            <person name="Floudas D."/>
            <person name="Copeland A."/>
            <person name="Barry K.W."/>
            <person name="Cichocki N."/>
            <person name="Veneault-Fourrey C."/>
            <person name="LaButti K."/>
            <person name="Lindquist E.A."/>
            <person name="Lipzen A."/>
            <person name="Lundell T."/>
            <person name="Morin E."/>
            <person name="Murat C."/>
            <person name="Riley R."/>
            <person name="Ohm R."/>
            <person name="Sun H."/>
            <person name="Tunlid A."/>
            <person name="Henrissat B."/>
            <person name="Grigoriev I.V."/>
            <person name="Hibbett D.S."/>
            <person name="Martin F."/>
        </authorList>
    </citation>
    <scope>NUCLEOTIDE SEQUENCE [LARGE SCALE GENOMIC DNA]</scope>
    <source>
        <strain evidence="3">FD-334 SS-4</strain>
    </source>
</reference>
<keyword evidence="1" id="KW-0472">Membrane</keyword>
<sequence length="383" mass="43609">MKQVKKLPAVANASATPPTDFELMKIHHQAMSLMERLGISYKEACNRIYNMNHQRVIAADLRAREWGDLEKMITDELYYLKGIRDAIRKEDGSNVKRLRKAECTETSYDTRDISSAFTGFVASRYTDGSRTAHLEAVLQGPFFQLVKRHEGKSWALVHKDGRVISVPAGHPDNWGWEGVQRLGHKAILWAATRLNFPKKELRHRRGNFPTLNVGISHGGDSTVNTGQLLYEDETAKELDVLFHHPSFQRDMLRASTDFCAMETLLKQIERSAAQQAKITAGWKAALVSQERYRRDITEVVSTLRKVQKSRDGLEVKCSRALSELDRLTEQRYADSQHIVAAAAAEEMEQEDGQPYPTRYPSSLWFYAFVLLALLTVLLVSRKF</sequence>